<comment type="caution">
    <text evidence="5">The sequence shown here is derived from an EMBL/GenBank/DDBJ whole genome shotgun (WGS) entry which is preliminary data.</text>
</comment>
<dbReference type="AlphaFoldDB" id="A0A1F6FNI0"/>
<comment type="similarity">
    <text evidence="1">Belongs to the glycosyltransferase 2 family.</text>
</comment>
<dbReference type="CDD" id="cd06442">
    <property type="entry name" value="DPM1_like"/>
    <property type="match status" value="1"/>
</dbReference>
<evidence type="ECO:0000313" key="6">
    <source>
        <dbReference type="Proteomes" id="UP000179136"/>
    </source>
</evidence>
<evidence type="ECO:0000256" key="1">
    <source>
        <dbReference type="ARBA" id="ARBA00006739"/>
    </source>
</evidence>
<dbReference type="GO" id="GO:0004582">
    <property type="term" value="F:dolichyl-phosphate beta-D-mannosyltransferase activity"/>
    <property type="evidence" value="ECO:0007669"/>
    <property type="project" value="InterPro"/>
</dbReference>
<accession>A0A1F6FNI0</accession>
<dbReference type="Pfam" id="PF00535">
    <property type="entry name" value="Glycos_transf_2"/>
    <property type="match status" value="1"/>
</dbReference>
<sequence length="234" mass="26307">MKKFIILPTYNEAENLPKLVKTIFNLQIPDLNIIVVDDNSPDGTGQIADRLAKEFSLIVIHRQGKQGLGSACITGFKKALELGAEIVCQMDADFSHNPQDLPSLLEQIDKGYDFVIGSRRVAGGNIKGWSRYRNIQSILAMSFSRAMLGLKTRDITAGYRCLKAAILKDIDFQTIKSNGYAFQEELIYRSEKKGYGIAEVPVTFIDRKFGKSKLGVKDVIEFFITVFRLRFIKS</sequence>
<dbReference type="STRING" id="1798561.A3B87_00880"/>
<keyword evidence="2" id="KW-0328">Glycosyltransferase</keyword>
<feature type="domain" description="Glycosyltransferase 2-like" evidence="4">
    <location>
        <begin position="5"/>
        <end position="170"/>
    </location>
</feature>
<evidence type="ECO:0000259" key="4">
    <source>
        <dbReference type="Pfam" id="PF00535"/>
    </source>
</evidence>
<dbReference type="InterPro" id="IPR001173">
    <property type="entry name" value="Glyco_trans_2-like"/>
</dbReference>
<dbReference type="GO" id="GO:0009247">
    <property type="term" value="P:glycolipid biosynthetic process"/>
    <property type="evidence" value="ECO:0007669"/>
    <property type="project" value="TreeGrafter"/>
</dbReference>
<dbReference type="PANTHER" id="PTHR43398">
    <property type="entry name" value="DOLICHOL-PHOSPHATE MANNOSYLTRANSFERASE SUBUNIT 1"/>
    <property type="match status" value="1"/>
</dbReference>
<dbReference type="EMBL" id="MFMW01000014">
    <property type="protein sequence ID" value="OGG87411.1"/>
    <property type="molecule type" value="Genomic_DNA"/>
</dbReference>
<name>A0A1F6FNI0_9BACT</name>
<proteinExistence type="inferred from homology"/>
<dbReference type="PANTHER" id="PTHR43398:SF1">
    <property type="entry name" value="DOLICHOL-PHOSPHATE MANNOSYLTRANSFERASE SUBUNIT 1"/>
    <property type="match status" value="1"/>
</dbReference>
<dbReference type="SUPFAM" id="SSF53448">
    <property type="entry name" value="Nucleotide-diphospho-sugar transferases"/>
    <property type="match status" value="1"/>
</dbReference>
<evidence type="ECO:0000256" key="3">
    <source>
        <dbReference type="ARBA" id="ARBA00022679"/>
    </source>
</evidence>
<keyword evidence="3" id="KW-0808">Transferase</keyword>
<organism evidence="5 6">
    <name type="scientific">Candidatus Kuenenbacteria bacterium RIFCSPHIGHO2_02_FULL_39_13</name>
    <dbReference type="NCBI Taxonomy" id="1798561"/>
    <lineage>
        <taxon>Bacteria</taxon>
        <taxon>Candidatus Kueneniibacteriota</taxon>
    </lineage>
</organism>
<dbReference type="Gene3D" id="3.90.550.10">
    <property type="entry name" value="Spore Coat Polysaccharide Biosynthesis Protein SpsA, Chain A"/>
    <property type="match status" value="1"/>
</dbReference>
<gene>
    <name evidence="5" type="ORF">A3B87_00880</name>
</gene>
<dbReference type="FunFam" id="3.90.550.10:FF:000122">
    <property type="entry name" value="Dolichol-phosphate mannosyltransferase subunit 1"/>
    <property type="match status" value="1"/>
</dbReference>
<dbReference type="InterPro" id="IPR029044">
    <property type="entry name" value="Nucleotide-diphossugar_trans"/>
</dbReference>
<evidence type="ECO:0000313" key="5">
    <source>
        <dbReference type="EMBL" id="OGG87411.1"/>
    </source>
</evidence>
<protein>
    <recommendedName>
        <fullName evidence="4">Glycosyltransferase 2-like domain-containing protein</fullName>
    </recommendedName>
</protein>
<dbReference type="GO" id="GO:0016020">
    <property type="term" value="C:membrane"/>
    <property type="evidence" value="ECO:0007669"/>
    <property type="project" value="GOC"/>
</dbReference>
<dbReference type="InterPro" id="IPR039528">
    <property type="entry name" value="DPM1-like"/>
</dbReference>
<dbReference type="Proteomes" id="UP000179136">
    <property type="component" value="Unassembled WGS sequence"/>
</dbReference>
<evidence type="ECO:0000256" key="2">
    <source>
        <dbReference type="ARBA" id="ARBA00022676"/>
    </source>
</evidence>
<reference evidence="5 6" key="1">
    <citation type="journal article" date="2016" name="Nat. Commun.">
        <title>Thousands of microbial genomes shed light on interconnected biogeochemical processes in an aquifer system.</title>
        <authorList>
            <person name="Anantharaman K."/>
            <person name="Brown C.T."/>
            <person name="Hug L.A."/>
            <person name="Sharon I."/>
            <person name="Castelle C.J."/>
            <person name="Probst A.J."/>
            <person name="Thomas B.C."/>
            <person name="Singh A."/>
            <person name="Wilkins M.J."/>
            <person name="Karaoz U."/>
            <person name="Brodie E.L."/>
            <person name="Williams K.H."/>
            <person name="Hubbard S.S."/>
            <person name="Banfield J.F."/>
        </authorList>
    </citation>
    <scope>NUCLEOTIDE SEQUENCE [LARGE SCALE GENOMIC DNA]</scope>
</reference>